<reference evidence="1 2" key="1">
    <citation type="submission" date="2021-06" db="EMBL/GenBank/DDBJ databases">
        <authorList>
            <person name="Palmer J.M."/>
        </authorList>
    </citation>
    <scope>NUCLEOTIDE SEQUENCE [LARGE SCALE GENOMIC DNA]</scope>
    <source>
        <strain evidence="1 2">XR_2019</strain>
        <tissue evidence="1">Muscle</tissue>
    </source>
</reference>
<sequence length="105" mass="11752">MHEYNCIFLSAASSCVITHAFLLLDKQNQFLQDFIQNPADTNRGDKHTNVAGASYFLLLMSLLPKKCQLLPKKKRLKVTDLFIHAGSCSTCTHTYRTAINNCSTA</sequence>
<keyword evidence="2" id="KW-1185">Reference proteome</keyword>
<dbReference type="Proteomes" id="UP001444071">
    <property type="component" value="Unassembled WGS sequence"/>
</dbReference>
<comment type="caution">
    <text evidence="1">The sequence shown here is derived from an EMBL/GenBank/DDBJ whole genome shotgun (WGS) entry which is preliminary data.</text>
</comment>
<evidence type="ECO:0000313" key="1">
    <source>
        <dbReference type="EMBL" id="MEQ2261653.1"/>
    </source>
</evidence>
<evidence type="ECO:0000313" key="2">
    <source>
        <dbReference type="Proteomes" id="UP001444071"/>
    </source>
</evidence>
<dbReference type="EMBL" id="JAHRIM010014249">
    <property type="protein sequence ID" value="MEQ2261653.1"/>
    <property type="molecule type" value="Genomic_DNA"/>
</dbReference>
<proteinExistence type="predicted"/>
<protein>
    <submittedName>
        <fullName evidence="1">Uncharacterized protein</fullName>
    </submittedName>
</protein>
<organism evidence="1 2">
    <name type="scientific">Xenotaenia resolanae</name>
    <dbReference type="NCBI Taxonomy" id="208358"/>
    <lineage>
        <taxon>Eukaryota</taxon>
        <taxon>Metazoa</taxon>
        <taxon>Chordata</taxon>
        <taxon>Craniata</taxon>
        <taxon>Vertebrata</taxon>
        <taxon>Euteleostomi</taxon>
        <taxon>Actinopterygii</taxon>
        <taxon>Neopterygii</taxon>
        <taxon>Teleostei</taxon>
        <taxon>Neoteleostei</taxon>
        <taxon>Acanthomorphata</taxon>
        <taxon>Ovalentaria</taxon>
        <taxon>Atherinomorphae</taxon>
        <taxon>Cyprinodontiformes</taxon>
        <taxon>Goodeidae</taxon>
        <taxon>Xenotaenia</taxon>
    </lineage>
</organism>
<accession>A0ABV0VY74</accession>
<gene>
    <name evidence="1" type="ORF">XENORESO_013539</name>
</gene>
<name>A0ABV0VY74_9TELE</name>